<proteinExistence type="inferred from homology"/>
<evidence type="ECO:0000256" key="1">
    <source>
        <dbReference type="ARBA" id="ARBA00025733"/>
    </source>
</evidence>
<dbReference type="PANTHER" id="PTHR22932">
    <property type="entry name" value="TELOMERASE-BINDING PROTEIN P23 HSP90 CO-CHAPERONE"/>
    <property type="match status" value="1"/>
</dbReference>
<gene>
    <name evidence="5" type="ORF">ABMA27_001475</name>
    <name evidence="4" type="ORF">ABMA28_001555</name>
</gene>
<reference evidence="6 7" key="1">
    <citation type="submission" date="2024-06" db="EMBL/GenBank/DDBJ databases">
        <title>A chromosome-level genome assembly of beet webworm, Loxostege sticticalis.</title>
        <authorList>
            <person name="Zhang Y."/>
        </authorList>
    </citation>
    <scope>NUCLEOTIDE SEQUENCE [LARGE SCALE GENOMIC DNA]</scope>
    <source>
        <strain evidence="5">AQ026</strain>
        <strain evidence="4">AQ028</strain>
        <tissue evidence="4">Male pupae</tissue>
        <tissue evidence="5">Whole body</tissue>
    </source>
</reference>
<sequence>MSGESPIPPPVLWAQRKEDVFLTFSVETKEPIVKIEKDSVYFKGVNAQDNKINEVTIPLYDAVIPENSGFVNKGRCLEMVLRKEKKDAAYWPSLTKDKKKPHYLKIDFNKWRDEDDEEENGGGGGNDAYDIEELLRSMGGAGGGGAAGDKPEKPSFDDLESDSDDENLPDLE</sequence>
<dbReference type="PANTHER" id="PTHR22932:SF1">
    <property type="entry name" value="CO-CHAPERONE PROTEIN DAF-41"/>
    <property type="match status" value="1"/>
</dbReference>
<dbReference type="Proteomes" id="UP001549920">
    <property type="component" value="Unassembled WGS sequence"/>
</dbReference>
<dbReference type="InterPro" id="IPR007052">
    <property type="entry name" value="CS_dom"/>
</dbReference>
<dbReference type="AlphaFoldDB" id="A0ABD0T252"/>
<dbReference type="SUPFAM" id="SSF49764">
    <property type="entry name" value="HSP20-like chaperones"/>
    <property type="match status" value="1"/>
</dbReference>
<comment type="caution">
    <text evidence="4">The sequence shown here is derived from an EMBL/GenBank/DDBJ whole genome shotgun (WGS) entry which is preliminary data.</text>
</comment>
<evidence type="ECO:0000313" key="7">
    <source>
        <dbReference type="Proteomes" id="UP001549921"/>
    </source>
</evidence>
<evidence type="ECO:0000259" key="3">
    <source>
        <dbReference type="PROSITE" id="PS51203"/>
    </source>
</evidence>
<accession>A0ABD0T252</accession>
<comment type="similarity">
    <text evidence="1">Belongs to the p23/wos2 family.</text>
</comment>
<evidence type="ECO:0000256" key="2">
    <source>
        <dbReference type="SAM" id="MobiDB-lite"/>
    </source>
</evidence>
<dbReference type="CDD" id="cd06465">
    <property type="entry name" value="p23_hB-ind1_like"/>
    <property type="match status" value="1"/>
</dbReference>
<dbReference type="Proteomes" id="UP001549921">
    <property type="component" value="Unassembled WGS sequence"/>
</dbReference>
<protein>
    <recommendedName>
        <fullName evidence="3">CS domain-containing protein</fullName>
    </recommendedName>
</protein>
<dbReference type="Gene3D" id="2.60.40.790">
    <property type="match status" value="1"/>
</dbReference>
<evidence type="ECO:0000313" key="4">
    <source>
        <dbReference type="EMBL" id="KAL0832065.1"/>
    </source>
</evidence>
<dbReference type="EMBL" id="JBEUOH010000011">
    <property type="protein sequence ID" value="KAL0881655.1"/>
    <property type="molecule type" value="Genomic_DNA"/>
</dbReference>
<evidence type="ECO:0000313" key="5">
    <source>
        <dbReference type="EMBL" id="KAL0881655.1"/>
    </source>
</evidence>
<keyword evidence="6" id="KW-1185">Reference proteome</keyword>
<dbReference type="InterPro" id="IPR045250">
    <property type="entry name" value="p23-like"/>
</dbReference>
<evidence type="ECO:0000313" key="6">
    <source>
        <dbReference type="Proteomes" id="UP001549920"/>
    </source>
</evidence>
<dbReference type="InterPro" id="IPR008978">
    <property type="entry name" value="HSP20-like_chaperone"/>
</dbReference>
<feature type="domain" description="CS" evidence="3">
    <location>
        <begin position="6"/>
        <end position="95"/>
    </location>
</feature>
<feature type="compositionally biased region" description="Acidic residues" evidence="2">
    <location>
        <begin position="157"/>
        <end position="172"/>
    </location>
</feature>
<dbReference type="EMBL" id="JBEDNZ010000011">
    <property type="protein sequence ID" value="KAL0832065.1"/>
    <property type="molecule type" value="Genomic_DNA"/>
</dbReference>
<organism evidence="4 7">
    <name type="scientific">Loxostege sticticalis</name>
    <name type="common">Beet webworm moth</name>
    <dbReference type="NCBI Taxonomy" id="481309"/>
    <lineage>
        <taxon>Eukaryota</taxon>
        <taxon>Metazoa</taxon>
        <taxon>Ecdysozoa</taxon>
        <taxon>Arthropoda</taxon>
        <taxon>Hexapoda</taxon>
        <taxon>Insecta</taxon>
        <taxon>Pterygota</taxon>
        <taxon>Neoptera</taxon>
        <taxon>Endopterygota</taxon>
        <taxon>Lepidoptera</taxon>
        <taxon>Glossata</taxon>
        <taxon>Ditrysia</taxon>
        <taxon>Pyraloidea</taxon>
        <taxon>Crambidae</taxon>
        <taxon>Pyraustinae</taxon>
        <taxon>Loxostege</taxon>
    </lineage>
</organism>
<dbReference type="FunFam" id="2.60.40.790:FF:000013">
    <property type="entry name" value="Very-long-chain (3R)-3-hydroxyacyl-CoA dehydratase"/>
    <property type="match status" value="1"/>
</dbReference>
<feature type="region of interest" description="Disordered" evidence="2">
    <location>
        <begin position="109"/>
        <end position="172"/>
    </location>
</feature>
<name>A0ABD0T252_LOXSC</name>
<dbReference type="Pfam" id="PF04969">
    <property type="entry name" value="CS"/>
    <property type="match status" value="1"/>
</dbReference>
<dbReference type="PROSITE" id="PS51203">
    <property type="entry name" value="CS"/>
    <property type="match status" value="1"/>
</dbReference>